<name>A0A550CHI9_9AGAR</name>
<gene>
    <name evidence="1" type="ORF">BD626DRAFT_621116</name>
</gene>
<evidence type="ECO:0000313" key="2">
    <source>
        <dbReference type="Proteomes" id="UP000320762"/>
    </source>
</evidence>
<keyword evidence="2" id="KW-1185">Reference proteome</keyword>
<accession>A0A550CHI9</accession>
<organism evidence="1 2">
    <name type="scientific">Schizophyllum amplum</name>
    <dbReference type="NCBI Taxonomy" id="97359"/>
    <lineage>
        <taxon>Eukaryota</taxon>
        <taxon>Fungi</taxon>
        <taxon>Dikarya</taxon>
        <taxon>Basidiomycota</taxon>
        <taxon>Agaricomycotina</taxon>
        <taxon>Agaricomycetes</taxon>
        <taxon>Agaricomycetidae</taxon>
        <taxon>Agaricales</taxon>
        <taxon>Schizophyllaceae</taxon>
        <taxon>Schizophyllum</taxon>
    </lineage>
</organism>
<protein>
    <submittedName>
        <fullName evidence="1">Uncharacterized protein</fullName>
    </submittedName>
</protein>
<comment type="caution">
    <text evidence="1">The sequence shown here is derived from an EMBL/GenBank/DDBJ whole genome shotgun (WGS) entry which is preliminary data.</text>
</comment>
<dbReference type="EMBL" id="VDMD01000008">
    <property type="protein sequence ID" value="TRM64176.1"/>
    <property type="molecule type" value="Genomic_DNA"/>
</dbReference>
<evidence type="ECO:0000313" key="1">
    <source>
        <dbReference type="EMBL" id="TRM64176.1"/>
    </source>
</evidence>
<sequence>MLETRRRHVCFRVQRDNAIRRYALSLVATIRAGLMGCFMRQNNLLTILTSISRARPALRMYTTTYKTKGPSLDGKPRHRLRLDYRSSPALTSASRRAPVDVKTLDRFVYLSVRASTFRMGDDPNEHYGSISHTCAARR</sequence>
<reference evidence="1 2" key="1">
    <citation type="journal article" date="2019" name="New Phytol.">
        <title>Comparative genomics reveals unique wood-decay strategies and fruiting body development in the Schizophyllaceae.</title>
        <authorList>
            <person name="Almasi E."/>
            <person name="Sahu N."/>
            <person name="Krizsan K."/>
            <person name="Balint B."/>
            <person name="Kovacs G.M."/>
            <person name="Kiss B."/>
            <person name="Cseklye J."/>
            <person name="Drula E."/>
            <person name="Henrissat B."/>
            <person name="Nagy I."/>
            <person name="Chovatia M."/>
            <person name="Adam C."/>
            <person name="LaButti K."/>
            <person name="Lipzen A."/>
            <person name="Riley R."/>
            <person name="Grigoriev I.V."/>
            <person name="Nagy L.G."/>
        </authorList>
    </citation>
    <scope>NUCLEOTIDE SEQUENCE [LARGE SCALE GENOMIC DNA]</scope>
    <source>
        <strain evidence="1 2">NL-1724</strain>
    </source>
</reference>
<dbReference type="AlphaFoldDB" id="A0A550CHI9"/>
<dbReference type="Proteomes" id="UP000320762">
    <property type="component" value="Unassembled WGS sequence"/>
</dbReference>
<proteinExistence type="predicted"/>